<proteinExistence type="inferred from homology"/>
<evidence type="ECO:0000256" key="3">
    <source>
        <dbReference type="ARBA" id="ARBA00022679"/>
    </source>
</evidence>
<keyword evidence="6" id="KW-0342">GTP-binding</keyword>
<dbReference type="Pfam" id="PF22640">
    <property type="entry name" value="ManC_GMP_beta-helix"/>
    <property type="match status" value="1"/>
</dbReference>
<comment type="similarity">
    <text evidence="1">Belongs to the mannose-6-phosphate isomerase type 2 family.</text>
</comment>
<evidence type="ECO:0000256" key="5">
    <source>
        <dbReference type="ARBA" id="ARBA00022741"/>
    </source>
</evidence>
<evidence type="ECO:0000256" key="7">
    <source>
        <dbReference type="ARBA" id="ARBA00047343"/>
    </source>
</evidence>
<keyword evidence="4 10" id="KW-0548">Nucleotidyltransferase</keyword>
<feature type="domain" description="MannoseP isomerase/GMP-like beta-helix" evidence="9">
    <location>
        <begin position="309"/>
        <end position="363"/>
    </location>
</feature>
<dbReference type="SUPFAM" id="SSF53448">
    <property type="entry name" value="Nucleotide-diphospho-sugar transferases"/>
    <property type="match status" value="1"/>
</dbReference>
<dbReference type="InterPro" id="IPR005835">
    <property type="entry name" value="NTP_transferase_dom"/>
</dbReference>
<feature type="domain" description="Nucleotidyl transferase" evidence="8">
    <location>
        <begin position="19"/>
        <end position="301"/>
    </location>
</feature>
<dbReference type="PANTHER" id="PTHR46390">
    <property type="entry name" value="MANNOSE-1-PHOSPHATE GUANYLYLTRANSFERASE"/>
    <property type="match status" value="1"/>
</dbReference>
<dbReference type="GO" id="GO:0005525">
    <property type="term" value="F:GTP binding"/>
    <property type="evidence" value="ECO:0007669"/>
    <property type="project" value="UniProtKB-KW"/>
</dbReference>
<reference evidence="10 11" key="1">
    <citation type="submission" date="2018-08" db="EMBL/GenBank/DDBJ databases">
        <title>Genome analysis of the thermophilic bacterium of the candidate phylum Aminicenantes from deep subsurface aquifer revealed its physiology and ecological role.</title>
        <authorList>
            <person name="Kadnikov V.V."/>
            <person name="Mardanov A.V."/>
            <person name="Beletsky A.V."/>
            <person name="Karnachuk O.V."/>
            <person name="Ravin N.V."/>
        </authorList>
    </citation>
    <scope>NUCLEOTIDE SEQUENCE [LARGE SCALE GENOMIC DNA]</scope>
    <source>
        <strain evidence="10">BY38</strain>
    </source>
</reference>
<protein>
    <recommendedName>
        <fullName evidence="2">mannose-1-phosphate guanylyltransferase</fullName>
        <ecNumber evidence="2">2.7.7.13</ecNumber>
    </recommendedName>
</protein>
<dbReference type="GO" id="GO:0004475">
    <property type="term" value="F:mannose-1-phosphate guanylyltransferase (GTP) activity"/>
    <property type="evidence" value="ECO:0007669"/>
    <property type="project" value="UniProtKB-EC"/>
</dbReference>
<dbReference type="Pfam" id="PF00483">
    <property type="entry name" value="NTP_transferase"/>
    <property type="match status" value="1"/>
</dbReference>
<name>A0A3E2BQ24_9BACT</name>
<comment type="caution">
    <text evidence="10">The sequence shown here is derived from an EMBL/GenBank/DDBJ whole genome shotgun (WGS) entry which is preliminary data.</text>
</comment>
<gene>
    <name evidence="10" type="ORF">OP8BY_0743</name>
</gene>
<dbReference type="Proteomes" id="UP000257323">
    <property type="component" value="Unassembled WGS sequence"/>
</dbReference>
<dbReference type="EC" id="2.7.7.13" evidence="2"/>
<accession>A0A3E2BQ24</accession>
<dbReference type="FunFam" id="3.90.550.10:FF:000046">
    <property type="entry name" value="Mannose-1-phosphate guanylyltransferase (GDP)"/>
    <property type="match status" value="1"/>
</dbReference>
<dbReference type="GO" id="GO:0009298">
    <property type="term" value="P:GDP-mannose biosynthetic process"/>
    <property type="evidence" value="ECO:0007669"/>
    <property type="project" value="TreeGrafter"/>
</dbReference>
<evidence type="ECO:0000313" key="11">
    <source>
        <dbReference type="Proteomes" id="UP000257323"/>
    </source>
</evidence>
<evidence type="ECO:0000256" key="1">
    <source>
        <dbReference type="ARBA" id="ARBA00006115"/>
    </source>
</evidence>
<evidence type="ECO:0000256" key="6">
    <source>
        <dbReference type="ARBA" id="ARBA00023134"/>
    </source>
</evidence>
<dbReference type="InterPro" id="IPR049577">
    <property type="entry name" value="GMPP_N"/>
</dbReference>
<evidence type="ECO:0000259" key="9">
    <source>
        <dbReference type="Pfam" id="PF22640"/>
    </source>
</evidence>
<keyword evidence="5" id="KW-0547">Nucleotide-binding</keyword>
<evidence type="ECO:0000259" key="8">
    <source>
        <dbReference type="Pfam" id="PF00483"/>
    </source>
</evidence>
<comment type="catalytic activity">
    <reaction evidence="7">
        <text>alpha-D-mannose 1-phosphate + GTP + H(+) = GDP-alpha-D-mannose + diphosphate</text>
        <dbReference type="Rhea" id="RHEA:15229"/>
        <dbReference type="ChEBI" id="CHEBI:15378"/>
        <dbReference type="ChEBI" id="CHEBI:33019"/>
        <dbReference type="ChEBI" id="CHEBI:37565"/>
        <dbReference type="ChEBI" id="CHEBI:57527"/>
        <dbReference type="ChEBI" id="CHEBI:58409"/>
        <dbReference type="EC" id="2.7.7.13"/>
    </reaction>
</comment>
<dbReference type="InterPro" id="IPR029044">
    <property type="entry name" value="Nucleotide-diphossugar_trans"/>
</dbReference>
<evidence type="ECO:0000313" key="10">
    <source>
        <dbReference type="EMBL" id="RFT16801.1"/>
    </source>
</evidence>
<keyword evidence="3 10" id="KW-0808">Transferase</keyword>
<dbReference type="AlphaFoldDB" id="A0A3E2BQ24"/>
<dbReference type="SUPFAM" id="SSF159283">
    <property type="entry name" value="Guanosine diphospho-D-mannose pyrophosphorylase/mannose-6-phosphate isomerase linker domain"/>
    <property type="match status" value="1"/>
</dbReference>
<sequence>MAGKKSNRKSNRKKLDLRVVILAGGSGTRFWPLSRQQNPKQYLKIVSEKSLIEETVSRLKGLVPPSRIYTIAVAEQTRILKRLLPRLPGNNFLLEPEARNTAPSLVLTTASLYLKNPEAVVIALPADHFIKDVDEFRRKLILAAEAAYRFKKIIMFGIPPVSPATGYGYIHVSRNQRQEINGEKFYQVRGFREKPDLPTALEFMQSGEYYWNSGIFLWRADTFAENLRDYAPEMFSAWIKLLPALRRNDRQEIRRVFMEIPALSIDYALIEKIYGSLMSPGDFGWSDLGSWSALYDYLPEDEDCNVSRGRLLTLEARNCLVFNPGRLTALIGVENLIVVNAGDALLICRKDQDQKVRELVEKLKKEGPEYL</sequence>
<dbReference type="InterPro" id="IPR051161">
    <property type="entry name" value="Mannose-6P_isomerase_type2"/>
</dbReference>
<evidence type="ECO:0000256" key="2">
    <source>
        <dbReference type="ARBA" id="ARBA00012387"/>
    </source>
</evidence>
<organism evidence="10 11">
    <name type="scientific">Candidatus Saccharicenans subterraneus</name>
    <dbReference type="NCBI Taxonomy" id="2508984"/>
    <lineage>
        <taxon>Bacteria</taxon>
        <taxon>Candidatus Aminicenantota</taxon>
        <taxon>Candidatus Aminicenantia</taxon>
        <taxon>Candidatus Aminicenantales</taxon>
        <taxon>Candidatus Saccharicenantaceae</taxon>
        <taxon>Candidatus Saccharicenans</taxon>
    </lineage>
</organism>
<dbReference type="CDD" id="cd02509">
    <property type="entry name" value="GDP-M1P_Guanylyltransferase"/>
    <property type="match status" value="1"/>
</dbReference>
<evidence type="ECO:0000256" key="4">
    <source>
        <dbReference type="ARBA" id="ARBA00022695"/>
    </source>
</evidence>
<dbReference type="Gene3D" id="3.90.550.10">
    <property type="entry name" value="Spore Coat Polysaccharide Biosynthesis Protein SpsA, Chain A"/>
    <property type="match status" value="1"/>
</dbReference>
<dbReference type="EMBL" id="QUAH01000001">
    <property type="protein sequence ID" value="RFT16801.1"/>
    <property type="molecule type" value="Genomic_DNA"/>
</dbReference>
<dbReference type="PANTHER" id="PTHR46390:SF1">
    <property type="entry name" value="MANNOSE-1-PHOSPHATE GUANYLYLTRANSFERASE"/>
    <property type="match status" value="1"/>
</dbReference>
<dbReference type="InterPro" id="IPR054566">
    <property type="entry name" value="ManC/GMP-like_b-helix"/>
</dbReference>